<dbReference type="InterPro" id="IPR015330">
    <property type="entry name" value="DNA_primase/pol_bifunc_N"/>
</dbReference>
<gene>
    <name evidence="3" type="ORF">OCOJLMKI_4933</name>
</gene>
<keyword evidence="4" id="KW-1185">Reference proteome</keyword>
<organism evidence="3 4">
    <name type="scientific">Methylobacterium iners</name>
    <dbReference type="NCBI Taxonomy" id="418707"/>
    <lineage>
        <taxon>Bacteria</taxon>
        <taxon>Pseudomonadati</taxon>
        <taxon>Pseudomonadota</taxon>
        <taxon>Alphaproteobacteria</taxon>
        <taxon>Hyphomicrobiales</taxon>
        <taxon>Methylobacteriaceae</taxon>
        <taxon>Methylobacterium</taxon>
    </lineage>
</organism>
<name>A0ABQ4S3J5_9HYPH</name>
<protein>
    <recommendedName>
        <fullName evidence="2">DNA primase/polymerase bifunctional N-terminal domain-containing protein</fullName>
    </recommendedName>
</protein>
<evidence type="ECO:0000313" key="4">
    <source>
        <dbReference type="Proteomes" id="UP001055125"/>
    </source>
</evidence>
<comment type="caution">
    <text evidence="3">The sequence shown here is derived from an EMBL/GenBank/DDBJ whole genome shotgun (WGS) entry which is preliminary data.</text>
</comment>
<feature type="domain" description="DNA primase/polymerase bifunctional N-terminal" evidence="2">
    <location>
        <begin position="20"/>
        <end position="171"/>
    </location>
</feature>
<evidence type="ECO:0000313" key="3">
    <source>
        <dbReference type="EMBL" id="GJD97700.1"/>
    </source>
</evidence>
<proteinExistence type="predicted"/>
<dbReference type="Proteomes" id="UP001055125">
    <property type="component" value="Unassembled WGS sequence"/>
</dbReference>
<reference evidence="3" key="2">
    <citation type="submission" date="2021-08" db="EMBL/GenBank/DDBJ databases">
        <authorList>
            <person name="Tani A."/>
            <person name="Ola A."/>
            <person name="Ogura Y."/>
            <person name="Katsura K."/>
            <person name="Hayashi T."/>
        </authorList>
    </citation>
    <scope>NUCLEOTIDE SEQUENCE</scope>
    <source>
        <strain evidence="3">DSM 19015</strain>
    </source>
</reference>
<dbReference type="Pfam" id="PF13730">
    <property type="entry name" value="HTH_36"/>
    <property type="match status" value="1"/>
</dbReference>
<accession>A0ABQ4S3J5</accession>
<dbReference type="RefSeq" id="WP_238246752.1">
    <property type="nucleotide sequence ID" value="NZ_BPQP01000100.1"/>
</dbReference>
<reference evidence="3" key="1">
    <citation type="journal article" date="2021" name="Front. Microbiol.">
        <title>Comprehensive Comparative Genomics and Phenotyping of Methylobacterium Species.</title>
        <authorList>
            <person name="Alessa O."/>
            <person name="Ogura Y."/>
            <person name="Fujitani Y."/>
            <person name="Takami H."/>
            <person name="Hayashi T."/>
            <person name="Sahin N."/>
            <person name="Tani A."/>
        </authorList>
    </citation>
    <scope>NUCLEOTIDE SEQUENCE</scope>
    <source>
        <strain evidence="3">DSM 19015</strain>
    </source>
</reference>
<dbReference type="SMART" id="SM00943">
    <property type="entry name" value="Prim-Pol"/>
    <property type="match status" value="1"/>
</dbReference>
<evidence type="ECO:0000256" key="1">
    <source>
        <dbReference type="SAM" id="MobiDB-lite"/>
    </source>
</evidence>
<evidence type="ECO:0000259" key="2">
    <source>
        <dbReference type="SMART" id="SM00943"/>
    </source>
</evidence>
<feature type="region of interest" description="Disordered" evidence="1">
    <location>
        <begin position="412"/>
        <end position="527"/>
    </location>
</feature>
<feature type="compositionally biased region" description="Basic and acidic residues" evidence="1">
    <location>
        <begin position="462"/>
        <end position="477"/>
    </location>
</feature>
<sequence length="527" mass="56019">MSDLTFRRTPVETDYCALHLANVVANGFHAFFIPLATKAASLKGWQRWNRTPPRSDQVARWIERHGHCGLAIASGFSCLAVDNDEDDPARAAEVNALIVASLGPTPLVRVGRAPRCIHVYRVLGPPIASRRLGPKVELIADKRYFVSHNLHPGTGLPYTWPDRAPENCPLLEVPGVDAAAINAFAVLIAGYYGVPAKLIETVRTSPIDTASAVPGAYDTRATHSRGPAATRAAWVRPDPRWVIDAQGRVIDGRETFLACAIYAAFRAGHTSAEAIADAAWTRFAQAADLTRPARDGRKPWTYADSLAKARALVAKGGPRAARRITTVADNFWTPQVLAAFRRVVDARGARGLLSPSAVSVSHAMADHARGSGVCFASPATLAARLGLSVGTVKAARRSLVKASLWRVANNKGGRARGADYSPDPVALHAGDDPSPADCANPDGGNGDRSAHTKCRVGSDATLQEKARDGTCPRRASKEFPGSPLVFSGLPAPSQRYRENRRAGVASRVADVPEEASAPSDTGEEGGA</sequence>
<dbReference type="Pfam" id="PF09250">
    <property type="entry name" value="Prim-Pol"/>
    <property type="match status" value="1"/>
</dbReference>
<dbReference type="EMBL" id="BPQP01000100">
    <property type="protein sequence ID" value="GJD97700.1"/>
    <property type="molecule type" value="Genomic_DNA"/>
</dbReference>